<comment type="catalytic activity">
    <reaction evidence="9">
        <text>L-threonyl-[protein] + ATP = O-phospho-L-threonyl-[protein] + ADP + H(+)</text>
        <dbReference type="Rhea" id="RHEA:46608"/>
        <dbReference type="Rhea" id="RHEA-COMP:11060"/>
        <dbReference type="Rhea" id="RHEA-COMP:11605"/>
        <dbReference type="ChEBI" id="CHEBI:15378"/>
        <dbReference type="ChEBI" id="CHEBI:30013"/>
        <dbReference type="ChEBI" id="CHEBI:30616"/>
        <dbReference type="ChEBI" id="CHEBI:61977"/>
        <dbReference type="ChEBI" id="CHEBI:456216"/>
        <dbReference type="EC" id="2.7.11.1"/>
    </reaction>
</comment>
<evidence type="ECO:0000256" key="9">
    <source>
        <dbReference type="ARBA" id="ARBA00047899"/>
    </source>
</evidence>
<evidence type="ECO:0000259" key="11">
    <source>
        <dbReference type="PROSITE" id="PS50011"/>
    </source>
</evidence>
<dbReference type="EC" id="2.7.11.1" evidence="2"/>
<dbReference type="Gene3D" id="3.30.200.20">
    <property type="entry name" value="Phosphorylase Kinase, domain 1"/>
    <property type="match status" value="1"/>
</dbReference>
<dbReference type="GO" id="GO:0008033">
    <property type="term" value="P:tRNA processing"/>
    <property type="evidence" value="ECO:0007669"/>
    <property type="project" value="UniProtKB-KW"/>
</dbReference>
<evidence type="ECO:0000256" key="3">
    <source>
        <dbReference type="ARBA" id="ARBA00022527"/>
    </source>
</evidence>
<sequence>MRGAEAIMRKGRLLGQDVLIKDRIAKGYRVKSLDERLRRERTRGEARLLHKAKREGVPCPTVLQIEDFSITMSVIKGKRPEMNKNQAHRCGEMLAKLHAADIIHGDYTPANILEGKGGLFVIDFGLGFISKDVEDKAIDVFTMLRAVSEKEAFLLGYGAYADAVPVLKRVKAVEGRVRYAT</sequence>
<dbReference type="Pfam" id="PF01163">
    <property type="entry name" value="RIO1"/>
    <property type="match status" value="1"/>
</dbReference>
<evidence type="ECO:0000256" key="7">
    <source>
        <dbReference type="ARBA" id="ARBA00022777"/>
    </source>
</evidence>
<dbReference type="InterPro" id="IPR022495">
    <property type="entry name" value="Bud32"/>
</dbReference>
<protein>
    <recommendedName>
        <fullName evidence="2">non-specific serine/threonine protein kinase</fullName>
        <ecNumber evidence="2">2.7.11.1</ecNumber>
    </recommendedName>
</protein>
<evidence type="ECO:0000256" key="6">
    <source>
        <dbReference type="ARBA" id="ARBA00022741"/>
    </source>
</evidence>
<evidence type="ECO:0000256" key="2">
    <source>
        <dbReference type="ARBA" id="ARBA00012513"/>
    </source>
</evidence>
<dbReference type="SUPFAM" id="SSF56112">
    <property type="entry name" value="Protein kinase-like (PK-like)"/>
    <property type="match status" value="1"/>
</dbReference>
<evidence type="ECO:0000313" key="12">
    <source>
        <dbReference type="EMBL" id="QNO54436.1"/>
    </source>
</evidence>
<dbReference type="InterPro" id="IPR011009">
    <property type="entry name" value="Kinase-like_dom_sf"/>
</dbReference>
<evidence type="ECO:0000256" key="8">
    <source>
        <dbReference type="ARBA" id="ARBA00022840"/>
    </source>
</evidence>
<comment type="catalytic activity">
    <reaction evidence="10">
        <text>L-seryl-[protein] + ATP = O-phospho-L-seryl-[protein] + ADP + H(+)</text>
        <dbReference type="Rhea" id="RHEA:17989"/>
        <dbReference type="Rhea" id="RHEA-COMP:9863"/>
        <dbReference type="Rhea" id="RHEA-COMP:11604"/>
        <dbReference type="ChEBI" id="CHEBI:15378"/>
        <dbReference type="ChEBI" id="CHEBI:29999"/>
        <dbReference type="ChEBI" id="CHEBI:30616"/>
        <dbReference type="ChEBI" id="CHEBI:83421"/>
        <dbReference type="ChEBI" id="CHEBI:456216"/>
        <dbReference type="EC" id="2.7.11.1"/>
    </reaction>
</comment>
<dbReference type="InterPro" id="IPR018934">
    <property type="entry name" value="RIO_dom"/>
</dbReference>
<gene>
    <name evidence="12" type="ORF">IPKNHHKO_00010</name>
</gene>
<evidence type="ECO:0000256" key="1">
    <source>
        <dbReference type="ARBA" id="ARBA00010630"/>
    </source>
</evidence>
<dbReference type="GO" id="GO:0004674">
    <property type="term" value="F:protein serine/threonine kinase activity"/>
    <property type="evidence" value="ECO:0007669"/>
    <property type="project" value="UniProtKB-KW"/>
</dbReference>
<proteinExistence type="inferred from homology"/>
<feature type="domain" description="Protein kinase" evidence="11">
    <location>
        <begin position="1"/>
        <end position="181"/>
    </location>
</feature>
<keyword evidence="8" id="KW-0067">ATP-binding</keyword>
<keyword evidence="6" id="KW-0547">Nucleotide-binding</keyword>
<dbReference type="PANTHER" id="PTHR12209:SF0">
    <property type="entry name" value="EKC_KEOPS COMPLEX SUBUNIT TP53RK"/>
    <property type="match status" value="1"/>
</dbReference>
<accession>A0A7G9Z2F2</accession>
<keyword evidence="5" id="KW-0819">tRNA processing</keyword>
<dbReference type="InterPro" id="IPR000719">
    <property type="entry name" value="Prot_kinase_dom"/>
</dbReference>
<evidence type="ECO:0000256" key="5">
    <source>
        <dbReference type="ARBA" id="ARBA00022694"/>
    </source>
</evidence>
<dbReference type="GO" id="GO:0005829">
    <property type="term" value="C:cytosol"/>
    <property type="evidence" value="ECO:0007669"/>
    <property type="project" value="TreeGrafter"/>
</dbReference>
<evidence type="ECO:0000256" key="4">
    <source>
        <dbReference type="ARBA" id="ARBA00022679"/>
    </source>
</evidence>
<dbReference type="EMBL" id="MT631579">
    <property type="protein sequence ID" value="QNO54436.1"/>
    <property type="molecule type" value="Genomic_DNA"/>
</dbReference>
<name>A0A7G9Z2F2_9EURY</name>
<evidence type="ECO:0000256" key="10">
    <source>
        <dbReference type="ARBA" id="ARBA00048679"/>
    </source>
</evidence>
<keyword evidence="7" id="KW-0418">Kinase</keyword>
<reference evidence="12" key="1">
    <citation type="submission" date="2020-06" db="EMBL/GenBank/DDBJ databases">
        <title>Unique genomic features of the anaerobic methanotrophic archaea.</title>
        <authorList>
            <person name="Chadwick G.L."/>
            <person name="Skennerton C.T."/>
            <person name="Laso-Perez R."/>
            <person name="Leu A.O."/>
            <person name="Speth D.R."/>
            <person name="Yu H."/>
            <person name="Morgan-Lang C."/>
            <person name="Hatzenpichler R."/>
            <person name="Goudeau D."/>
            <person name="Malmstrom R."/>
            <person name="Brazelton W.J."/>
            <person name="Woyke T."/>
            <person name="Hallam S.J."/>
            <person name="Tyson G.W."/>
            <person name="Wegener G."/>
            <person name="Boetius A."/>
            <person name="Orphan V."/>
        </authorList>
    </citation>
    <scope>NUCLEOTIDE SEQUENCE</scope>
</reference>
<dbReference type="PANTHER" id="PTHR12209">
    <property type="entry name" value="NON-SPECIFIC SERINE/THREONINE PROTEIN KINASE"/>
    <property type="match status" value="1"/>
</dbReference>
<keyword evidence="4" id="KW-0808">Transferase</keyword>
<dbReference type="PROSITE" id="PS50011">
    <property type="entry name" value="PROTEIN_KINASE_DOM"/>
    <property type="match status" value="1"/>
</dbReference>
<dbReference type="AlphaFoldDB" id="A0A7G9Z2F2"/>
<comment type="similarity">
    <text evidence="1">Belongs to the protein kinase superfamily. BUD32 family.</text>
</comment>
<dbReference type="GO" id="GO:0005524">
    <property type="term" value="F:ATP binding"/>
    <property type="evidence" value="ECO:0007669"/>
    <property type="project" value="UniProtKB-KW"/>
</dbReference>
<dbReference type="Gene3D" id="1.10.510.10">
    <property type="entry name" value="Transferase(Phosphotransferase) domain 1"/>
    <property type="match status" value="1"/>
</dbReference>
<organism evidence="12">
    <name type="scientific">Candidatus Methanophaga sp. ANME-1 ERB7</name>
    <dbReference type="NCBI Taxonomy" id="2759913"/>
    <lineage>
        <taxon>Archaea</taxon>
        <taxon>Methanobacteriati</taxon>
        <taxon>Methanobacteriota</taxon>
        <taxon>Stenosarchaea group</taxon>
        <taxon>Methanomicrobia</taxon>
        <taxon>Candidatus Methanophagales</taxon>
        <taxon>Candidatus Methanophagaceae</taxon>
        <taxon>Candidatus Methanophaga</taxon>
    </lineage>
</organism>
<keyword evidence="3" id="KW-0723">Serine/threonine-protein kinase</keyword>
<dbReference type="NCBIfam" id="TIGR03724">
    <property type="entry name" value="arch_bud32"/>
    <property type="match status" value="1"/>
</dbReference>